<dbReference type="Pfam" id="PF13320">
    <property type="entry name" value="GH123_cat"/>
    <property type="match status" value="1"/>
</dbReference>
<dbReference type="GO" id="GO:0005789">
    <property type="term" value="C:endoplasmic reticulum membrane"/>
    <property type="evidence" value="ECO:0007669"/>
    <property type="project" value="UniProtKB-SubCell"/>
</dbReference>
<keyword evidence="2 6" id="KW-0812">Transmembrane</keyword>
<reference evidence="8 9" key="1">
    <citation type="submission" date="2020-10" db="EMBL/GenBank/DDBJ databases">
        <title>The Coptis chinensis genome and diversification of protoberbering-type alkaloids.</title>
        <authorList>
            <person name="Wang B."/>
            <person name="Shu S."/>
            <person name="Song C."/>
            <person name="Liu Y."/>
        </authorList>
    </citation>
    <scope>NUCLEOTIDE SEQUENCE [LARGE SCALE GENOMIC DNA]</scope>
    <source>
        <strain evidence="8">HL-2020</strain>
        <tissue evidence="8">Leaf</tissue>
    </source>
</reference>
<evidence type="ECO:0000256" key="1">
    <source>
        <dbReference type="ARBA" id="ARBA00004477"/>
    </source>
</evidence>
<dbReference type="AlphaFoldDB" id="A0A835I6G6"/>
<dbReference type="EMBL" id="JADFTS010000004">
    <property type="protein sequence ID" value="KAF9611474.1"/>
    <property type="molecule type" value="Genomic_DNA"/>
</dbReference>
<keyword evidence="3" id="KW-0256">Endoplasmic reticulum</keyword>
<proteinExistence type="predicted"/>
<evidence type="ECO:0000256" key="3">
    <source>
        <dbReference type="ARBA" id="ARBA00022824"/>
    </source>
</evidence>
<feature type="transmembrane region" description="Helical" evidence="6">
    <location>
        <begin position="26"/>
        <end position="44"/>
    </location>
</feature>
<dbReference type="Proteomes" id="UP000631114">
    <property type="component" value="Unassembled WGS sequence"/>
</dbReference>
<evidence type="ECO:0000313" key="8">
    <source>
        <dbReference type="EMBL" id="KAF9611474.1"/>
    </source>
</evidence>
<comment type="caution">
    <text evidence="8">The sequence shown here is derived from an EMBL/GenBank/DDBJ whole genome shotgun (WGS) entry which is preliminary data.</text>
</comment>
<keyword evidence="5 6" id="KW-0472">Membrane</keyword>
<dbReference type="InterPro" id="IPR025150">
    <property type="entry name" value="GH123_cat"/>
</dbReference>
<evidence type="ECO:0000256" key="5">
    <source>
        <dbReference type="ARBA" id="ARBA00023136"/>
    </source>
</evidence>
<evidence type="ECO:0000256" key="4">
    <source>
        <dbReference type="ARBA" id="ARBA00022989"/>
    </source>
</evidence>
<dbReference type="PANTHER" id="PTHR37193">
    <property type="entry name" value="ALPHA-1,6-MANNOSYL-GLYCOPROTEIN 2-BETA-N-ACETYLGLUCOSAMINYLTRANSFERASE"/>
    <property type="match status" value="1"/>
</dbReference>
<comment type="subcellular location">
    <subcellularLocation>
        <location evidence="1">Endoplasmic reticulum membrane</location>
        <topology evidence="1">Multi-pass membrane protein</topology>
    </subcellularLocation>
</comment>
<organism evidence="8 9">
    <name type="scientific">Coptis chinensis</name>
    <dbReference type="NCBI Taxonomy" id="261450"/>
    <lineage>
        <taxon>Eukaryota</taxon>
        <taxon>Viridiplantae</taxon>
        <taxon>Streptophyta</taxon>
        <taxon>Embryophyta</taxon>
        <taxon>Tracheophyta</taxon>
        <taxon>Spermatophyta</taxon>
        <taxon>Magnoliopsida</taxon>
        <taxon>Ranunculales</taxon>
        <taxon>Ranunculaceae</taxon>
        <taxon>Coptidoideae</taxon>
        <taxon>Coptis</taxon>
    </lineage>
</organism>
<protein>
    <recommendedName>
        <fullName evidence="7">Glycoside hydrolase 123 catalytic domain-containing protein</fullName>
    </recommendedName>
</protein>
<sequence length="731" mass="82568">MNWVQRKIYLYNVTFGLYMLDWWERYIFNILILVLLYFVCYNGSRSATEFYRSHLKVKLGFGGNITSRCYTLTFGDNKIKMENSGGDDQNVTVPPVEGVAGGGTGYGWSDVGQQCSNPLIDIDIDPRKVPSADLVHVWCMPSSANIGQQDVPRPLEPITLLVARNERESAQIAMRPKVSWGAPGIAGVVQVQCTDLCSTSGDRLVSGQSLTLRRVVPILGVPDALVPLDLPVSQINLLPGETTAVWVSIDVPTGQPPGQYEGEIFITAIKGDTDSSAPYFAKGEKHQIYKELRNCLDVVEPINGKSSDEVAERVKSATTSLRRVLLSPTFIECSPENGHIDLMEEDMLTSLSLHLKLNVTVWEFTLPVTPSLPAVFGISETVIEDRYGVEHGSEGWYDALEQHFKWLLHYRISPFFCRWGDGMRVFAYSCPWTAENPKSEEYYSDPRLAAYAVPFTPVLSGGDAAKEFLRKEIETLKSKTHWKKSYFYLWDEPLNVEQYDSIRNMSIEIRNYAPDARVLTTYYSGPNDAPLALNNFEAFVKVPKFLRPHTQIYCTSEWVLGNREDLVKDIVSELQPENGEEWWTYVCMGPSDPHPNWHLGMRGTQHRAVMWRVWKEGGTGFLYWGSNCYEKATVASAEIRFRRGLPPGDGVLFYPGEVFSTSQLVASVRLERILSGLQDIEYLKLYESRYGRDESLALLEKTGVYLGPERYTLDHTPVDLMRGEIFCACRS</sequence>
<name>A0A835I6G6_9MAGN</name>
<evidence type="ECO:0000313" key="9">
    <source>
        <dbReference type="Proteomes" id="UP000631114"/>
    </source>
</evidence>
<feature type="domain" description="Glycoside hydrolase 123 catalytic" evidence="7">
    <location>
        <begin position="428"/>
        <end position="685"/>
    </location>
</feature>
<evidence type="ECO:0000256" key="6">
    <source>
        <dbReference type="SAM" id="Phobius"/>
    </source>
</evidence>
<keyword evidence="9" id="KW-1185">Reference proteome</keyword>
<gene>
    <name evidence="8" type="ORF">IFM89_032444</name>
</gene>
<accession>A0A835I6G6</accession>
<dbReference type="PANTHER" id="PTHR37193:SF1">
    <property type="entry name" value="ALPHA-1,6-MANNOSYL-GLYCOPROTEIN 2-BETA-N-ACETYLGLUCOSAMINYLTRANSFERASE"/>
    <property type="match status" value="1"/>
</dbReference>
<dbReference type="InterPro" id="IPR024512">
    <property type="entry name" value="Ser_palmitoyltrfase_ssu-like"/>
</dbReference>
<evidence type="ECO:0000256" key="2">
    <source>
        <dbReference type="ARBA" id="ARBA00022692"/>
    </source>
</evidence>
<keyword evidence="4 6" id="KW-1133">Transmembrane helix</keyword>
<evidence type="ECO:0000259" key="7">
    <source>
        <dbReference type="Pfam" id="PF13320"/>
    </source>
</evidence>
<dbReference type="OrthoDB" id="1860167at2759"/>
<dbReference type="Pfam" id="PF11779">
    <property type="entry name" value="SPT_ssu-like"/>
    <property type="match status" value="1"/>
</dbReference>